<reference evidence="1" key="1">
    <citation type="submission" date="2021-06" db="EMBL/GenBank/DDBJ databases">
        <authorList>
            <person name="Criscuolo A."/>
        </authorList>
    </citation>
    <scope>NUCLEOTIDE SEQUENCE</scope>
    <source>
        <strain evidence="1">CIP111600</strain>
    </source>
</reference>
<keyword evidence="2" id="KW-1185">Reference proteome</keyword>
<dbReference type="EMBL" id="CAJVAS010000005">
    <property type="protein sequence ID" value="CAG7613981.1"/>
    <property type="molecule type" value="Genomic_DNA"/>
</dbReference>
<protein>
    <recommendedName>
        <fullName evidence="3">Polyketide cyclase</fullName>
    </recommendedName>
</protein>
<dbReference type="RefSeq" id="WP_218091463.1">
    <property type="nucleotide sequence ID" value="NZ_CAJVAS010000005.1"/>
</dbReference>
<accession>A0A916NHF5</accession>
<gene>
    <name evidence="1" type="ORF">PAESOLCIP111_01664</name>
</gene>
<dbReference type="Proteomes" id="UP000693672">
    <property type="component" value="Unassembled WGS sequence"/>
</dbReference>
<proteinExistence type="predicted"/>
<evidence type="ECO:0000313" key="2">
    <source>
        <dbReference type="Proteomes" id="UP000693672"/>
    </source>
</evidence>
<sequence>MTEFVSCRIVHVSIECPAKEVYEYILAVVHFPEWAPCFCKSLRQSGDEWLVEAPEGLVKVRFVERNEFGVLDHYVTLESGQEIMIPLRVIPNGRGSEVVFTLFRQPGVTDDMFDRDAEMVESDLHNLKSVLEKAARG</sequence>
<evidence type="ECO:0000313" key="1">
    <source>
        <dbReference type="EMBL" id="CAG7613981.1"/>
    </source>
</evidence>
<comment type="caution">
    <text evidence="1">The sequence shown here is derived from an EMBL/GenBank/DDBJ whole genome shotgun (WGS) entry which is preliminary data.</text>
</comment>
<name>A0A916NHF5_9BACL</name>
<organism evidence="1 2">
    <name type="scientific">Paenibacillus solanacearum</name>
    <dbReference type="NCBI Taxonomy" id="2048548"/>
    <lineage>
        <taxon>Bacteria</taxon>
        <taxon>Bacillati</taxon>
        <taxon>Bacillota</taxon>
        <taxon>Bacilli</taxon>
        <taxon>Bacillales</taxon>
        <taxon>Paenibacillaceae</taxon>
        <taxon>Paenibacillus</taxon>
    </lineage>
</organism>
<dbReference type="AlphaFoldDB" id="A0A916NHF5"/>
<evidence type="ECO:0008006" key="3">
    <source>
        <dbReference type="Google" id="ProtNLM"/>
    </source>
</evidence>